<name>A0A0T5NP34_9RHOB</name>
<sequence>MLLYHYVDPTTPVSLPRIASPYKCVVLIERQVSAEARWQVSKDLVASGCRYMLAWGLECSLWDDSVDMANLEQFGYGDVPPEHFVMTTWHSDETLPEVLHFARRHATQTYDDVALDRCLILDFSAAPREPEIRALYDAGEA</sequence>
<evidence type="ECO:0000313" key="3">
    <source>
        <dbReference type="Proteomes" id="UP000051295"/>
    </source>
</evidence>
<dbReference type="Pfam" id="PF24733">
    <property type="entry name" value="DUF7684"/>
    <property type="match status" value="1"/>
</dbReference>
<feature type="domain" description="DUF7684" evidence="1">
    <location>
        <begin position="19"/>
        <end position="136"/>
    </location>
</feature>
<dbReference type="STRING" id="1641875.XM53_21280"/>
<keyword evidence="3" id="KW-1185">Reference proteome</keyword>
<dbReference type="InterPro" id="IPR056101">
    <property type="entry name" value="DUF7684"/>
</dbReference>
<organism evidence="2 3">
    <name type="scientific">Roseovarius atlanticus</name>
    <dbReference type="NCBI Taxonomy" id="1641875"/>
    <lineage>
        <taxon>Bacteria</taxon>
        <taxon>Pseudomonadati</taxon>
        <taxon>Pseudomonadota</taxon>
        <taxon>Alphaproteobacteria</taxon>
        <taxon>Rhodobacterales</taxon>
        <taxon>Roseobacteraceae</taxon>
        <taxon>Roseovarius</taxon>
    </lineage>
</organism>
<protein>
    <recommendedName>
        <fullName evidence="1">DUF7684 domain-containing protein</fullName>
    </recommendedName>
</protein>
<dbReference type="Proteomes" id="UP000051295">
    <property type="component" value="Unassembled WGS sequence"/>
</dbReference>
<proteinExistence type="predicted"/>
<evidence type="ECO:0000259" key="1">
    <source>
        <dbReference type="Pfam" id="PF24733"/>
    </source>
</evidence>
<comment type="caution">
    <text evidence="2">The sequence shown here is derived from an EMBL/GenBank/DDBJ whole genome shotgun (WGS) entry which is preliminary data.</text>
</comment>
<accession>A0A0T5NP34</accession>
<dbReference type="EMBL" id="LAXJ01000033">
    <property type="protein sequence ID" value="KRS10414.1"/>
    <property type="molecule type" value="Genomic_DNA"/>
</dbReference>
<evidence type="ECO:0000313" key="2">
    <source>
        <dbReference type="EMBL" id="KRS10414.1"/>
    </source>
</evidence>
<gene>
    <name evidence="2" type="ORF">XM53_21280</name>
</gene>
<dbReference type="PATRIC" id="fig|1641875.4.peg.3334"/>
<dbReference type="AlphaFoldDB" id="A0A0T5NP34"/>
<reference evidence="2 3" key="1">
    <citation type="submission" date="2015-04" db="EMBL/GenBank/DDBJ databases">
        <title>The draft genome sequence of Roseovarius sp.R12b.</title>
        <authorList>
            <person name="Li G."/>
            <person name="Lai Q."/>
            <person name="Shao Z."/>
            <person name="Yan P."/>
        </authorList>
    </citation>
    <scope>NUCLEOTIDE SEQUENCE [LARGE SCALE GENOMIC DNA]</scope>
    <source>
        <strain evidence="2 3">R12B</strain>
    </source>
</reference>